<feature type="transmembrane region" description="Helical" evidence="1">
    <location>
        <begin position="96"/>
        <end position="115"/>
    </location>
</feature>
<dbReference type="RefSeq" id="WP_149956799.1">
    <property type="nucleotide sequence ID" value="NZ_BKDJ01000007.1"/>
</dbReference>
<keyword evidence="1" id="KW-0812">Transmembrane</keyword>
<name>A0A5A7NR56_9MICC</name>
<evidence type="ECO:0000313" key="4">
    <source>
        <dbReference type="Proteomes" id="UP000325307"/>
    </source>
</evidence>
<feature type="transmembrane region" description="Helical" evidence="1">
    <location>
        <begin position="21"/>
        <end position="49"/>
    </location>
</feature>
<comment type="caution">
    <text evidence="3">The sequence shown here is derived from an EMBL/GenBank/DDBJ whole genome shotgun (WGS) entry which is preliminary data.</text>
</comment>
<organism evidence="3 4">
    <name type="scientific">Zafaria cholistanensis</name>
    <dbReference type="NCBI Taxonomy" id="1682741"/>
    <lineage>
        <taxon>Bacteria</taxon>
        <taxon>Bacillati</taxon>
        <taxon>Actinomycetota</taxon>
        <taxon>Actinomycetes</taxon>
        <taxon>Micrococcales</taxon>
        <taxon>Micrococcaceae</taxon>
        <taxon>Zafaria</taxon>
    </lineage>
</organism>
<evidence type="ECO:0000313" key="3">
    <source>
        <dbReference type="EMBL" id="GER23199.1"/>
    </source>
</evidence>
<dbReference type="OrthoDB" id="9795104at2"/>
<keyword evidence="1" id="KW-0472">Membrane</keyword>
<dbReference type="EMBL" id="BKDJ01000007">
    <property type="protein sequence ID" value="GER23199.1"/>
    <property type="molecule type" value="Genomic_DNA"/>
</dbReference>
<sequence>MEELSAHMRSKRPRTVLAGPYGHPFHAVMVTVPIGAWVSSFVFDVAALLSDDPGVFGRGALWLIGIGIIGALGAAVLGLHDLSLLQRGTKARRTGLVHMALNLVAVALFAVGFFVRLDAVRDQEFSVFAFILSIVALGLIGASGWLGGKLAYHYGVRVADEETQREGFR</sequence>
<dbReference type="AlphaFoldDB" id="A0A5A7NR56"/>
<feature type="domain" description="DUF2231" evidence="2">
    <location>
        <begin position="22"/>
        <end position="159"/>
    </location>
</feature>
<feature type="transmembrane region" description="Helical" evidence="1">
    <location>
        <begin position="61"/>
        <end position="84"/>
    </location>
</feature>
<keyword evidence="1" id="KW-1133">Transmembrane helix</keyword>
<reference evidence="3 4" key="1">
    <citation type="submission" date="2019-09" db="EMBL/GenBank/DDBJ databases">
        <title>Arthrobacter zafarii sp. nov., a moderately thermotolerant and halotolerant actinobacterium isolated from Cholistan desert soil of Pakistan.</title>
        <authorList>
            <person name="Amin A."/>
            <person name="Ahmed I."/>
            <person name="Khalid N."/>
            <person name="Schumann P."/>
            <person name="Busse H.J."/>
            <person name="Khan I.U."/>
            <person name="Li S."/>
            <person name="Li W.J."/>
        </authorList>
    </citation>
    <scope>NUCLEOTIDE SEQUENCE [LARGE SCALE GENOMIC DNA]</scope>
    <source>
        <strain evidence="3 4">NCCP-1664</strain>
    </source>
</reference>
<evidence type="ECO:0000256" key="1">
    <source>
        <dbReference type="SAM" id="Phobius"/>
    </source>
</evidence>
<keyword evidence="4" id="KW-1185">Reference proteome</keyword>
<dbReference type="Proteomes" id="UP000325307">
    <property type="component" value="Unassembled WGS sequence"/>
</dbReference>
<dbReference type="InterPro" id="IPR019251">
    <property type="entry name" value="DUF2231_TM"/>
</dbReference>
<protein>
    <recommendedName>
        <fullName evidence="2">DUF2231 domain-containing protein</fullName>
    </recommendedName>
</protein>
<gene>
    <name evidence="3" type="ORF">NCCP1664_16950</name>
</gene>
<accession>A0A5A7NR56</accession>
<dbReference type="Pfam" id="PF09990">
    <property type="entry name" value="DUF2231"/>
    <property type="match status" value="1"/>
</dbReference>
<evidence type="ECO:0000259" key="2">
    <source>
        <dbReference type="Pfam" id="PF09990"/>
    </source>
</evidence>
<proteinExistence type="predicted"/>
<feature type="transmembrane region" description="Helical" evidence="1">
    <location>
        <begin position="127"/>
        <end position="147"/>
    </location>
</feature>